<dbReference type="EMBL" id="KV920323">
    <property type="protein sequence ID" value="OSX68588.1"/>
    <property type="molecule type" value="Genomic_DNA"/>
</dbReference>
<keyword evidence="3" id="KW-1185">Reference proteome</keyword>
<proteinExistence type="predicted"/>
<gene>
    <name evidence="2" type="ORF">BU14_2533s0001</name>
</gene>
<protein>
    <submittedName>
        <fullName evidence="2">Uncharacterized protein</fullName>
    </submittedName>
</protein>
<evidence type="ECO:0000313" key="2">
    <source>
        <dbReference type="EMBL" id="OSX68588.1"/>
    </source>
</evidence>
<evidence type="ECO:0000256" key="1">
    <source>
        <dbReference type="SAM" id="MobiDB-lite"/>
    </source>
</evidence>
<evidence type="ECO:0000313" key="3">
    <source>
        <dbReference type="Proteomes" id="UP000218209"/>
    </source>
</evidence>
<sequence>MRPRPSAGAGCGRPDATTSIGSVVGATFAVPPRPSRLPRALPRAAAAATVRATWGTSALAVGAWAGRPPPRLGTQTPRRGAPWRVRPSTAAPVCDAAARRRGGLWAACAPRGGGVGGTAASAQTRGRRPVGAAVVGGAGVGGNHRAARARVRRAAPHGWGSGVPASGVGTRRATAGAVLLAGSGSGPFSVACHRTA</sequence>
<dbReference type="Proteomes" id="UP000218209">
    <property type="component" value="Unassembled WGS sequence"/>
</dbReference>
<feature type="region of interest" description="Disordered" evidence="1">
    <location>
        <begin position="65"/>
        <end position="86"/>
    </location>
</feature>
<organism evidence="2 3">
    <name type="scientific">Porphyra umbilicalis</name>
    <name type="common">Purple laver</name>
    <name type="synonym">Red alga</name>
    <dbReference type="NCBI Taxonomy" id="2786"/>
    <lineage>
        <taxon>Eukaryota</taxon>
        <taxon>Rhodophyta</taxon>
        <taxon>Bangiophyceae</taxon>
        <taxon>Bangiales</taxon>
        <taxon>Bangiaceae</taxon>
        <taxon>Porphyra</taxon>
    </lineage>
</organism>
<reference evidence="2 3" key="1">
    <citation type="submission" date="2017-03" db="EMBL/GenBank/DDBJ databases">
        <title>WGS assembly of Porphyra umbilicalis.</title>
        <authorList>
            <person name="Brawley S.H."/>
            <person name="Blouin N.A."/>
            <person name="Ficko-Blean E."/>
            <person name="Wheeler G.L."/>
            <person name="Lohr M."/>
            <person name="Goodson H.V."/>
            <person name="Jenkins J.W."/>
            <person name="Blaby-Haas C.E."/>
            <person name="Helliwell K.E."/>
            <person name="Chan C."/>
            <person name="Marriage T."/>
            <person name="Bhattacharya D."/>
            <person name="Klein A.S."/>
            <person name="Badis Y."/>
            <person name="Brodie J."/>
            <person name="Cao Y."/>
            <person name="Collen J."/>
            <person name="Dittami S.M."/>
            <person name="Gachon C.M."/>
            <person name="Green B.R."/>
            <person name="Karpowicz S."/>
            <person name="Kim J.W."/>
            <person name="Kudahl U."/>
            <person name="Lin S."/>
            <person name="Michel G."/>
            <person name="Mittag M."/>
            <person name="Olson B.J."/>
            <person name="Pangilinan J."/>
            <person name="Peng Y."/>
            <person name="Qiu H."/>
            <person name="Shu S."/>
            <person name="Singer J.T."/>
            <person name="Smith A.G."/>
            <person name="Sprecher B.N."/>
            <person name="Wagner V."/>
            <person name="Wang W."/>
            <person name="Wang Z.-Y."/>
            <person name="Yan J."/>
            <person name="Yarish C."/>
            <person name="Zoeuner-Riek S."/>
            <person name="Zhuang Y."/>
            <person name="Zou Y."/>
            <person name="Lindquist E.A."/>
            <person name="Grimwood J."/>
            <person name="Barry K."/>
            <person name="Rokhsar D.S."/>
            <person name="Schmutz J."/>
            <person name="Stiller J.W."/>
            <person name="Grossman A.R."/>
            <person name="Prochnik S.E."/>
        </authorList>
    </citation>
    <scope>NUCLEOTIDE SEQUENCE [LARGE SCALE GENOMIC DNA]</scope>
    <source>
        <strain evidence="2">4086291</strain>
    </source>
</reference>
<dbReference type="AlphaFoldDB" id="A0A1X6NIZ6"/>
<accession>A0A1X6NIZ6</accession>
<name>A0A1X6NIZ6_PORUM</name>